<accession>A0A8B6FKJ5</accession>
<feature type="region of interest" description="Disordered" evidence="13">
    <location>
        <begin position="217"/>
        <end position="259"/>
    </location>
</feature>
<keyword evidence="6 12" id="KW-0863">Zinc-finger</keyword>
<dbReference type="GO" id="GO:0008270">
    <property type="term" value="F:zinc ion binding"/>
    <property type="evidence" value="ECO:0007669"/>
    <property type="project" value="UniProtKB-KW"/>
</dbReference>
<feature type="region of interest" description="Disordered" evidence="13">
    <location>
        <begin position="496"/>
        <end position="552"/>
    </location>
</feature>
<feature type="domain" description="RanBP2-type" evidence="14">
    <location>
        <begin position="168"/>
        <end position="200"/>
    </location>
</feature>
<keyword evidence="2" id="KW-0597">Phosphoprotein</keyword>
<evidence type="ECO:0000256" key="7">
    <source>
        <dbReference type="ARBA" id="ARBA00022801"/>
    </source>
</evidence>
<keyword evidence="8 11" id="KW-0788">Thiol protease</keyword>
<evidence type="ECO:0000256" key="2">
    <source>
        <dbReference type="ARBA" id="ARBA00022553"/>
    </source>
</evidence>
<dbReference type="InterPro" id="IPR000169">
    <property type="entry name" value="Pept_cys_AS"/>
</dbReference>
<dbReference type="InterPro" id="IPR001876">
    <property type="entry name" value="Znf_RanBP2"/>
</dbReference>
<dbReference type="PROSITE" id="PS50199">
    <property type="entry name" value="ZF_RANBP2_2"/>
    <property type="match status" value="5"/>
</dbReference>
<organism evidence="16 17">
    <name type="scientific">Mytilus galloprovincialis</name>
    <name type="common">Mediterranean mussel</name>
    <dbReference type="NCBI Taxonomy" id="29158"/>
    <lineage>
        <taxon>Eukaryota</taxon>
        <taxon>Metazoa</taxon>
        <taxon>Spiralia</taxon>
        <taxon>Lophotrochozoa</taxon>
        <taxon>Mollusca</taxon>
        <taxon>Bivalvia</taxon>
        <taxon>Autobranchia</taxon>
        <taxon>Pteriomorphia</taxon>
        <taxon>Mytilida</taxon>
        <taxon>Mytiloidea</taxon>
        <taxon>Mytilidae</taxon>
        <taxon>Mytilinae</taxon>
        <taxon>Mytilus</taxon>
    </lineage>
</organism>
<feature type="domain" description="Calpain catalytic" evidence="15">
    <location>
        <begin position="634"/>
        <end position="939"/>
    </location>
</feature>
<evidence type="ECO:0000256" key="5">
    <source>
        <dbReference type="ARBA" id="ARBA00022737"/>
    </source>
</evidence>
<dbReference type="PROSITE" id="PS01358">
    <property type="entry name" value="ZF_RANBP2_1"/>
    <property type="match status" value="6"/>
</dbReference>
<keyword evidence="3 11" id="KW-0645">Protease</keyword>
<dbReference type="InterPro" id="IPR036443">
    <property type="entry name" value="Znf_RanBP2_sf"/>
</dbReference>
<feature type="compositionally biased region" description="Basic and acidic residues" evidence="13">
    <location>
        <begin position="443"/>
        <end position="458"/>
    </location>
</feature>
<evidence type="ECO:0000259" key="14">
    <source>
        <dbReference type="PROSITE" id="PS50199"/>
    </source>
</evidence>
<keyword evidence="7 11" id="KW-0378">Hydrolase</keyword>
<dbReference type="InterPro" id="IPR038765">
    <property type="entry name" value="Papain-like_cys_pep_sf"/>
</dbReference>
<dbReference type="EC" id="3.4.22.-" evidence="16"/>
<evidence type="ECO:0000256" key="12">
    <source>
        <dbReference type="PROSITE-ProRule" id="PRU00322"/>
    </source>
</evidence>
<dbReference type="GO" id="GO:0005737">
    <property type="term" value="C:cytoplasm"/>
    <property type="evidence" value="ECO:0007669"/>
    <property type="project" value="TreeGrafter"/>
</dbReference>
<dbReference type="GO" id="GO:0004198">
    <property type="term" value="F:calcium-dependent cysteine-type endopeptidase activity"/>
    <property type="evidence" value="ECO:0007669"/>
    <property type="project" value="InterPro"/>
</dbReference>
<keyword evidence="5" id="KW-0677">Repeat</keyword>
<evidence type="ECO:0000313" key="17">
    <source>
        <dbReference type="Proteomes" id="UP000596742"/>
    </source>
</evidence>
<dbReference type="CDD" id="cd00044">
    <property type="entry name" value="CysPc"/>
    <property type="match status" value="1"/>
</dbReference>
<feature type="domain" description="RanBP2-type" evidence="14">
    <location>
        <begin position="372"/>
        <end position="401"/>
    </location>
</feature>
<evidence type="ECO:0000256" key="13">
    <source>
        <dbReference type="SAM" id="MobiDB-lite"/>
    </source>
</evidence>
<feature type="active site" evidence="10 11">
    <location>
        <position position="860"/>
    </location>
</feature>
<feature type="compositionally biased region" description="Polar residues" evidence="13">
    <location>
        <begin position="319"/>
        <end position="331"/>
    </location>
</feature>
<feature type="region of interest" description="Disordered" evidence="13">
    <location>
        <begin position="399"/>
        <end position="462"/>
    </location>
</feature>
<evidence type="ECO:0000256" key="3">
    <source>
        <dbReference type="ARBA" id="ARBA00022670"/>
    </source>
</evidence>
<dbReference type="SMART" id="SM00230">
    <property type="entry name" value="CysPc"/>
    <property type="match status" value="1"/>
</dbReference>
<feature type="compositionally biased region" description="Polar residues" evidence="13">
    <location>
        <begin position="402"/>
        <end position="427"/>
    </location>
</feature>
<evidence type="ECO:0000256" key="11">
    <source>
        <dbReference type="PROSITE-ProRule" id="PRU00239"/>
    </source>
</evidence>
<reference evidence="16" key="1">
    <citation type="submission" date="2018-11" db="EMBL/GenBank/DDBJ databases">
        <authorList>
            <person name="Alioto T."/>
            <person name="Alioto T."/>
        </authorList>
    </citation>
    <scope>NUCLEOTIDE SEQUENCE</scope>
</reference>
<dbReference type="InterPro" id="IPR001300">
    <property type="entry name" value="Peptidase_C2_calpain_cat"/>
</dbReference>
<dbReference type="GO" id="GO:0006508">
    <property type="term" value="P:proteolysis"/>
    <property type="evidence" value="ECO:0007669"/>
    <property type="project" value="UniProtKB-KW"/>
</dbReference>
<dbReference type="Pfam" id="PF00641">
    <property type="entry name" value="Zn_ribbon_RanBP"/>
    <property type="match status" value="3"/>
</dbReference>
<sequence length="1219" mass="136708">MECSEIQNSWICRSCTAKNSPDIVSCLACKQKRLLGPFSASSVSLKDVEYVDCYCDDSKGAKPKQKKSDSNSVNQKLLKSRVPLSNVTGKTIETVIDVESYSRWQCEKCPNLNVQSVQFCTSCGVGKEKEVILINDDDDYTVTYNHINTEQTTVLKTLKMADQTIAMDIDLTVDWECRRCTLKNSGNKTRCDMCESPREIRLPTVDDVNEISTVDSGYMTSNRRGEPDGMENEIYPQKNEQNSINTKEEHPPARRSISNPVTGKEWTCIVCSFSQNPDLNDQCQVCRDGRKPTSKSKQFHGRVSTESPSPAQKLPSIAPSKSSPRNCAQSSQSNSDLVLEDWTCARCTMKNKAIAKSCAMCFAKKSKAALVGDNDWVCDKCTLKNSIGQLVCEACGEKNENAPPSTSSGNKKGGVTPSNGKSVINKTEQTKKNLQKTGSSKSLDLDMNKTENVKERNKGSNKSDAFDLFSLEKYKIKNGVQSNDKNVEKKSIARTLIPEQEPSQKIEERKNTSLDKLRKDKSLEKDKKEKSLEKKNKNSLEKDKKNKTPDKGKFSLEKEQKWKCSACTFQNHANLVQCMMCGSMKGLEGSGLPSVGSLQKQQCTLMDDIRKTEENDALELWQHITLFCKQNDEQFVDDSFPPESKSLFCDETQPFTNTPIAWCRPKEVAGAPGEGKIGWKIYRTPMPEDISQGVLGNCWFLSALAVLAERPNLVENIILTKEYCPQGAYQVRLCKDGKWQIVLIDDLLPCGMHNNLVFSQAKRKQLWVALIEKAMAKLHGCYESLVAGKCIEGLSTLTGAPCESIELQRKDREEDIDPDIIWARLLSSRESGFLMGASCGGGTMKTDEEVYENLGLRPRHAYSILDVQNIETNRLIRLRNPWGRFSWMGDWSDKSPLWNKISSAAREEIMLHGGTEGVFWISLEDLLKYFDSVDICKVRPDWRETRVDGTFPVNAREDFKMVRLTVFYTSEVEVGVFQEGVRGNDNGKQSTADLSVLILRDSSSPTQAFGPLVTSSKRQLKSFVGCRAMLEPGEYVVVTIAFNIWTLSTKPPAQRCNYVMSIHSSKALMVEEVMTKTRKYEYALADAIYQLAICKGMREGIRETVTVYSLMQGWSGGLYVVENRSPDRSMHVQCDCKESTNVVSTRGNLTSVDSIPPLHRQVIMILTQLERTAPFHVSRRLLHRMNMTPTGLGNWAPAGVNHEPYLTLNVESLHAPRPL</sequence>
<dbReference type="Proteomes" id="UP000596742">
    <property type="component" value="Unassembled WGS sequence"/>
</dbReference>
<feature type="region of interest" description="Disordered" evidence="13">
    <location>
        <begin position="291"/>
        <end position="331"/>
    </location>
</feature>
<dbReference type="PANTHER" id="PTHR10183">
    <property type="entry name" value="CALPAIN"/>
    <property type="match status" value="1"/>
</dbReference>
<dbReference type="PANTHER" id="PTHR10183:SF382">
    <property type="entry name" value="CALPAIN-15"/>
    <property type="match status" value="1"/>
</dbReference>
<keyword evidence="9" id="KW-0862">Zinc</keyword>
<feature type="compositionally biased region" description="Basic and acidic residues" evidence="13">
    <location>
        <begin position="502"/>
        <end position="552"/>
    </location>
</feature>
<evidence type="ECO:0000313" key="16">
    <source>
        <dbReference type="EMBL" id="VDI51215.1"/>
    </source>
</evidence>
<dbReference type="SUPFAM" id="SSF54001">
    <property type="entry name" value="Cysteine proteinases"/>
    <property type="match status" value="1"/>
</dbReference>
<evidence type="ECO:0000256" key="8">
    <source>
        <dbReference type="ARBA" id="ARBA00022807"/>
    </source>
</evidence>
<dbReference type="FunFam" id="3.90.70.10:FF:000010">
    <property type="entry name" value="Calpain 15"/>
    <property type="match status" value="1"/>
</dbReference>
<dbReference type="AlphaFoldDB" id="A0A8B6FKJ5"/>
<dbReference type="PROSITE" id="PS00139">
    <property type="entry name" value="THIOL_PROTEASE_CYS"/>
    <property type="match status" value="1"/>
</dbReference>
<gene>
    <name evidence="16" type="ORF">MGAL_10B051556</name>
</gene>
<protein>
    <submittedName>
        <fullName evidence="16">Calpain-15</fullName>
        <ecNumber evidence="16">3.4.22.-</ecNumber>
    </submittedName>
</protein>
<dbReference type="InterPro" id="IPR022684">
    <property type="entry name" value="Calpain_cysteine_protease"/>
</dbReference>
<evidence type="ECO:0000256" key="10">
    <source>
        <dbReference type="PIRSR" id="PIRSR622684-1"/>
    </source>
</evidence>
<dbReference type="SUPFAM" id="SSF90209">
    <property type="entry name" value="Ran binding protein zinc finger-like"/>
    <property type="match status" value="2"/>
</dbReference>
<dbReference type="PRINTS" id="PR00704">
    <property type="entry name" value="CALPAIN"/>
</dbReference>
<dbReference type="OrthoDB" id="424753at2759"/>
<proteinExistence type="inferred from homology"/>
<dbReference type="PROSITE" id="PS50203">
    <property type="entry name" value="CALPAIN_CAT"/>
    <property type="match status" value="1"/>
</dbReference>
<evidence type="ECO:0000256" key="6">
    <source>
        <dbReference type="ARBA" id="ARBA00022771"/>
    </source>
</evidence>
<feature type="domain" description="RanBP2-type" evidence="14">
    <location>
        <begin position="558"/>
        <end position="587"/>
    </location>
</feature>
<feature type="domain" description="RanBP2-type" evidence="14">
    <location>
        <begin position="6"/>
        <end position="35"/>
    </location>
</feature>
<dbReference type="SMART" id="SM00547">
    <property type="entry name" value="ZnF_RBZ"/>
    <property type="match status" value="7"/>
</dbReference>
<dbReference type="Pfam" id="PF00648">
    <property type="entry name" value="Peptidase_C2"/>
    <property type="match status" value="1"/>
</dbReference>
<feature type="domain" description="RanBP2-type" evidence="14">
    <location>
        <begin position="338"/>
        <end position="367"/>
    </location>
</feature>
<keyword evidence="17" id="KW-1185">Reference proteome</keyword>
<name>A0A8B6FKJ5_MYTGA</name>
<dbReference type="EMBL" id="UYJE01007036">
    <property type="protein sequence ID" value="VDI51215.1"/>
    <property type="molecule type" value="Genomic_DNA"/>
</dbReference>
<evidence type="ECO:0000256" key="9">
    <source>
        <dbReference type="ARBA" id="ARBA00022833"/>
    </source>
</evidence>
<feature type="active site" evidence="10 11">
    <location>
        <position position="880"/>
    </location>
</feature>
<keyword evidence="4" id="KW-0479">Metal-binding</keyword>
<dbReference type="Gene3D" id="2.30.30.380">
    <property type="entry name" value="Zn-finger domain of Sec23/24"/>
    <property type="match status" value="1"/>
</dbReference>
<dbReference type="Gene3D" id="3.90.70.10">
    <property type="entry name" value="Cysteine proteinases"/>
    <property type="match status" value="1"/>
</dbReference>
<feature type="active site" evidence="10 11">
    <location>
        <position position="698"/>
    </location>
</feature>
<comment type="caution">
    <text evidence="16">The sequence shown here is derived from an EMBL/GenBank/DDBJ whole genome shotgun (WGS) entry which is preliminary data.</text>
</comment>
<evidence type="ECO:0000256" key="4">
    <source>
        <dbReference type="ARBA" id="ARBA00022723"/>
    </source>
</evidence>
<evidence type="ECO:0000256" key="1">
    <source>
        <dbReference type="ARBA" id="ARBA00007623"/>
    </source>
</evidence>
<evidence type="ECO:0000259" key="15">
    <source>
        <dbReference type="PROSITE" id="PS50203"/>
    </source>
</evidence>
<dbReference type="Gene3D" id="4.10.1060.10">
    <property type="entry name" value="Zinc finger, RanBP2-type"/>
    <property type="match status" value="1"/>
</dbReference>
<comment type="similarity">
    <text evidence="1">Belongs to the peptidase C2 family.</text>
</comment>